<feature type="binding site" evidence="6">
    <location>
        <position position="126"/>
    </location>
    <ligand>
        <name>a divalent metal cation</name>
        <dbReference type="ChEBI" id="CHEBI:60240"/>
        <label>2</label>
        <note>catalytic</note>
    </ligand>
</feature>
<evidence type="ECO:0000256" key="1">
    <source>
        <dbReference type="ARBA" id="ARBA00002521"/>
    </source>
</evidence>
<accession>A0A938X3G2</accession>
<dbReference type="InterPro" id="IPR036005">
    <property type="entry name" value="Creatinase/aminopeptidase-like"/>
</dbReference>
<evidence type="ECO:0000256" key="2">
    <source>
        <dbReference type="ARBA" id="ARBA00022438"/>
    </source>
</evidence>
<name>A0A938X3G2_9CLOT</name>
<evidence type="ECO:0000259" key="8">
    <source>
        <dbReference type="Pfam" id="PF00557"/>
    </source>
</evidence>
<organism evidence="9 10">
    <name type="scientific">Mordavella massiliensis</name>
    <dbReference type="NCBI Taxonomy" id="1871024"/>
    <lineage>
        <taxon>Bacteria</taxon>
        <taxon>Bacillati</taxon>
        <taxon>Bacillota</taxon>
        <taxon>Clostridia</taxon>
        <taxon>Eubacteriales</taxon>
        <taxon>Clostridiaceae</taxon>
        <taxon>Mordavella</taxon>
    </lineage>
</organism>
<evidence type="ECO:0000313" key="9">
    <source>
        <dbReference type="EMBL" id="MBM6827293.1"/>
    </source>
</evidence>
<dbReference type="PRINTS" id="PR00599">
    <property type="entry name" value="MAPEPTIDASE"/>
</dbReference>
<dbReference type="GO" id="GO:0004239">
    <property type="term" value="F:initiator methionyl aminopeptidase activity"/>
    <property type="evidence" value="ECO:0007669"/>
    <property type="project" value="UniProtKB-UniRule"/>
</dbReference>
<gene>
    <name evidence="6 9" type="primary">map</name>
    <name evidence="9" type="ORF">H6A13_09350</name>
</gene>
<evidence type="ECO:0000256" key="7">
    <source>
        <dbReference type="RuleBase" id="RU003653"/>
    </source>
</evidence>
<dbReference type="EMBL" id="JACJLV010000030">
    <property type="protein sequence ID" value="MBM6827293.1"/>
    <property type="molecule type" value="Genomic_DNA"/>
</dbReference>
<comment type="cofactor">
    <cofactor evidence="6">
        <name>Co(2+)</name>
        <dbReference type="ChEBI" id="CHEBI:48828"/>
    </cofactor>
    <cofactor evidence="6">
        <name>Zn(2+)</name>
        <dbReference type="ChEBI" id="CHEBI:29105"/>
    </cofactor>
    <cofactor evidence="6">
        <name>Mn(2+)</name>
        <dbReference type="ChEBI" id="CHEBI:29035"/>
    </cofactor>
    <cofactor evidence="6">
        <name>Fe(2+)</name>
        <dbReference type="ChEBI" id="CHEBI:29033"/>
    </cofactor>
    <text evidence="6">Binds 2 divalent metal cations per subunit. Has a high-affinity and a low affinity metal-binding site. The true nature of the physiological cofactor is under debate. The enzyme is active with cobalt, zinc, manganese or divalent iron ions. Most likely, methionine aminopeptidases function as mononuclear Fe(2+)-metalloproteases under physiological conditions, and the catalytically relevant metal-binding site has been assigned to the histidine-containing high-affinity site.</text>
</comment>
<dbReference type="SUPFAM" id="SSF55920">
    <property type="entry name" value="Creatinase/aminopeptidase"/>
    <property type="match status" value="1"/>
</dbReference>
<dbReference type="Gene3D" id="3.90.230.10">
    <property type="entry name" value="Creatinase/methionine aminopeptidase superfamily"/>
    <property type="match status" value="1"/>
</dbReference>
<sequence length="269" mass="29580">MDNLDIKLWSLAARGQIVPDRSLLKTREQIREIKKSARLNTAVLDHVAAHIRAGMSTAEIDRLVYDFTTSHGGIPAPLNYEGFPKSVCTSINDVICHGIPDENEILQDGDIVNVDVSTILNGYYSDASRMFLIGDVSERARKLVQVTAECVERGLKAARPWGHLGDIAWAINSHARANGYSVVEDIGGHGIGLEFHEDPFVSYVTPKGTEMVLVPGMMFTIEPMINEGGPDFFIDEDNGWTVYTEDGGLSAQIEYMVLVTDDGIEVLTK</sequence>
<feature type="binding site" evidence="6">
    <location>
        <position position="196"/>
    </location>
    <ligand>
        <name>substrate</name>
    </ligand>
</feature>
<proteinExistence type="inferred from homology"/>
<keyword evidence="4 6" id="KW-0479">Metal-binding</keyword>
<dbReference type="PANTHER" id="PTHR43330:SF8">
    <property type="entry name" value="METHIONINE AMINOPEPTIDASE 1D, MITOCHONDRIAL"/>
    <property type="match status" value="1"/>
</dbReference>
<feature type="binding site" evidence="6">
    <location>
        <position position="254"/>
    </location>
    <ligand>
        <name>a divalent metal cation</name>
        <dbReference type="ChEBI" id="CHEBI:60240"/>
        <label>1</label>
    </ligand>
</feature>
<dbReference type="InterPro" id="IPR000994">
    <property type="entry name" value="Pept_M24"/>
</dbReference>
<dbReference type="InterPro" id="IPR001714">
    <property type="entry name" value="Pept_M24_MAP"/>
</dbReference>
<comment type="catalytic activity">
    <reaction evidence="6 7">
        <text>Release of N-terminal amino acids, preferentially methionine, from peptides and arylamides.</text>
        <dbReference type="EC" id="3.4.11.18"/>
    </reaction>
</comment>
<evidence type="ECO:0000256" key="4">
    <source>
        <dbReference type="ARBA" id="ARBA00022723"/>
    </source>
</evidence>
<dbReference type="GO" id="GO:0070006">
    <property type="term" value="F:metalloaminopeptidase activity"/>
    <property type="evidence" value="ECO:0007669"/>
    <property type="project" value="UniProtKB-UniRule"/>
</dbReference>
<dbReference type="PANTHER" id="PTHR43330">
    <property type="entry name" value="METHIONINE AMINOPEPTIDASE"/>
    <property type="match status" value="1"/>
</dbReference>
<evidence type="ECO:0000313" key="10">
    <source>
        <dbReference type="Proteomes" id="UP000713880"/>
    </source>
</evidence>
<keyword evidence="3 6" id="KW-0645">Protease</keyword>
<dbReference type="GO" id="GO:0006508">
    <property type="term" value="P:proteolysis"/>
    <property type="evidence" value="ECO:0007669"/>
    <property type="project" value="UniProtKB-KW"/>
</dbReference>
<feature type="binding site" evidence="6">
    <location>
        <position position="222"/>
    </location>
    <ligand>
        <name>a divalent metal cation</name>
        <dbReference type="ChEBI" id="CHEBI:60240"/>
        <label>2</label>
        <note>catalytic</note>
    </ligand>
</feature>
<dbReference type="Proteomes" id="UP000713880">
    <property type="component" value="Unassembled WGS sequence"/>
</dbReference>
<dbReference type="GO" id="GO:0046872">
    <property type="term" value="F:metal ion binding"/>
    <property type="evidence" value="ECO:0007669"/>
    <property type="project" value="UniProtKB-UniRule"/>
</dbReference>
<dbReference type="CDD" id="cd01086">
    <property type="entry name" value="MetAP1"/>
    <property type="match status" value="1"/>
</dbReference>
<dbReference type="NCBIfam" id="TIGR00500">
    <property type="entry name" value="met_pdase_I"/>
    <property type="match status" value="1"/>
</dbReference>
<reference evidence="9" key="2">
    <citation type="journal article" date="2021" name="Sci. Rep.">
        <title>The distribution of antibiotic resistance genes in chicken gut microbiota commensals.</title>
        <authorList>
            <person name="Juricova H."/>
            <person name="Matiasovicova J."/>
            <person name="Kubasova T."/>
            <person name="Cejkova D."/>
            <person name="Rychlik I."/>
        </authorList>
    </citation>
    <scope>NUCLEOTIDE SEQUENCE</scope>
    <source>
        <strain evidence="9">An420c</strain>
    </source>
</reference>
<dbReference type="HAMAP" id="MF_01974">
    <property type="entry name" value="MetAP_1"/>
    <property type="match status" value="1"/>
</dbReference>
<feature type="binding site" evidence="6">
    <location>
        <position position="97"/>
    </location>
    <ligand>
        <name>substrate</name>
    </ligand>
</feature>
<keyword evidence="10" id="KW-1185">Reference proteome</keyword>
<keyword evidence="2 6" id="KW-0031">Aminopeptidase</keyword>
<evidence type="ECO:0000256" key="3">
    <source>
        <dbReference type="ARBA" id="ARBA00022670"/>
    </source>
</evidence>
<comment type="similarity">
    <text evidence="6">Belongs to the peptidase M24A family. Methionine aminopeptidase type 1 subfamily.</text>
</comment>
<comment type="function">
    <text evidence="1 6">Removes the N-terminal methionine from nascent proteins. The N-terminal methionine is often cleaved when the second residue in the primary sequence is small and uncharged (Met-Ala-, Cys, Gly, Pro, Ser, Thr, or Val). Requires deformylation of the N(alpha)-formylated initiator methionine before it can be hydrolyzed.</text>
</comment>
<reference evidence="9" key="1">
    <citation type="submission" date="2020-08" db="EMBL/GenBank/DDBJ databases">
        <authorList>
            <person name="Cejkova D."/>
            <person name="Kubasova T."/>
            <person name="Jahodarova E."/>
            <person name="Rychlik I."/>
        </authorList>
    </citation>
    <scope>NUCLEOTIDE SEQUENCE</scope>
    <source>
        <strain evidence="9">An420c</strain>
    </source>
</reference>
<keyword evidence="5 6" id="KW-0378">Hydrolase</keyword>
<feature type="domain" description="Peptidase M24" evidence="8">
    <location>
        <begin position="32"/>
        <end position="261"/>
    </location>
</feature>
<feature type="binding site" evidence="6">
    <location>
        <position position="115"/>
    </location>
    <ligand>
        <name>a divalent metal cation</name>
        <dbReference type="ChEBI" id="CHEBI:60240"/>
        <label>1</label>
    </ligand>
</feature>
<dbReference type="Pfam" id="PF00557">
    <property type="entry name" value="Peptidase_M24"/>
    <property type="match status" value="1"/>
</dbReference>
<protein>
    <recommendedName>
        <fullName evidence="6 7">Methionine aminopeptidase</fullName>
        <shortName evidence="6">MAP</shortName>
        <shortName evidence="6">MetAP</shortName>
        <ecNumber evidence="6 7">3.4.11.18</ecNumber>
    </recommendedName>
    <alternativeName>
        <fullName evidence="6">Peptidase M</fullName>
    </alternativeName>
</protein>
<feature type="binding site" evidence="6">
    <location>
        <position position="126"/>
    </location>
    <ligand>
        <name>a divalent metal cation</name>
        <dbReference type="ChEBI" id="CHEBI:60240"/>
        <label>1</label>
    </ligand>
</feature>
<dbReference type="EC" id="3.4.11.18" evidence="6 7"/>
<dbReference type="RefSeq" id="WP_204909314.1">
    <property type="nucleotide sequence ID" value="NZ_JACJLV010000030.1"/>
</dbReference>
<evidence type="ECO:0000256" key="6">
    <source>
        <dbReference type="HAMAP-Rule" id="MF_01974"/>
    </source>
</evidence>
<feature type="binding site" evidence="6">
    <location>
        <position position="189"/>
    </location>
    <ligand>
        <name>a divalent metal cation</name>
        <dbReference type="ChEBI" id="CHEBI:60240"/>
        <label>2</label>
        <note>catalytic</note>
    </ligand>
</feature>
<evidence type="ECO:0000256" key="5">
    <source>
        <dbReference type="ARBA" id="ARBA00022801"/>
    </source>
</evidence>
<dbReference type="AlphaFoldDB" id="A0A938X3G2"/>
<dbReference type="InterPro" id="IPR002467">
    <property type="entry name" value="Pept_M24A_MAP1"/>
</dbReference>
<comment type="caution">
    <text evidence="9">The sequence shown here is derived from an EMBL/GenBank/DDBJ whole genome shotgun (WGS) entry which is preliminary data.</text>
</comment>
<feature type="binding site" evidence="6">
    <location>
        <position position="254"/>
    </location>
    <ligand>
        <name>a divalent metal cation</name>
        <dbReference type="ChEBI" id="CHEBI:60240"/>
        <label>2</label>
        <note>catalytic</note>
    </ligand>
</feature>
<comment type="subunit">
    <text evidence="6">Monomer.</text>
</comment>